<dbReference type="AlphaFoldDB" id="A0A443IWU6"/>
<dbReference type="Proteomes" id="UP000285970">
    <property type="component" value="Unassembled WGS sequence"/>
</dbReference>
<dbReference type="RefSeq" id="WP_205797380.1">
    <property type="nucleotide sequence ID" value="NZ_RBZY01000140.1"/>
</dbReference>
<proteinExistence type="predicted"/>
<comment type="caution">
    <text evidence="1">The sequence shown here is derived from an EMBL/GenBank/DDBJ whole genome shotgun (WGS) entry which is preliminary data.</text>
</comment>
<reference evidence="1 2" key="1">
    <citation type="journal article" date="2018" name="Front. Microbiol.">
        <title>Novel Insights Into Bacterial Dimethylsulfoniopropionate Catabolism in the East China Sea.</title>
        <authorList>
            <person name="Liu J."/>
            <person name="Liu J."/>
            <person name="Zhang S.H."/>
            <person name="Liang J."/>
            <person name="Lin H."/>
            <person name="Song D."/>
            <person name="Yang G.P."/>
            <person name="Todd J.D."/>
            <person name="Zhang X.H."/>
        </authorList>
    </citation>
    <scope>NUCLEOTIDE SEQUENCE [LARGE SCALE GENOMIC DNA]</scope>
    <source>
        <strain evidence="1 2">ZYFD042</strain>
    </source>
</reference>
<evidence type="ECO:0000313" key="2">
    <source>
        <dbReference type="Proteomes" id="UP000285970"/>
    </source>
</evidence>
<sequence>MTVWAKLPDLLITGSIKRNADQAVTSAAVVWPDGTPGTFAATTLSTAFPGGVDGYTITYGSPVVKTFTQPVITRNSDGAAVIPPPR</sequence>
<dbReference type="EMBL" id="RBZY01000140">
    <property type="protein sequence ID" value="RWR12556.1"/>
    <property type="molecule type" value="Genomic_DNA"/>
</dbReference>
<evidence type="ECO:0000313" key="1">
    <source>
        <dbReference type="EMBL" id="RWR12556.1"/>
    </source>
</evidence>
<accession>A0A443IWU6</accession>
<feature type="non-terminal residue" evidence="1">
    <location>
        <position position="86"/>
    </location>
</feature>
<organism evidence="1 2">
    <name type="scientific">Microbacterium enclense</name>
    <dbReference type="NCBI Taxonomy" id="993073"/>
    <lineage>
        <taxon>Bacteria</taxon>
        <taxon>Bacillati</taxon>
        <taxon>Actinomycetota</taxon>
        <taxon>Actinomycetes</taxon>
        <taxon>Micrococcales</taxon>
        <taxon>Microbacteriaceae</taxon>
        <taxon>Microbacterium</taxon>
    </lineage>
</organism>
<gene>
    <name evidence="1" type="ORF">D8Y23_16620</name>
</gene>
<name>A0A443IWU6_9MICO</name>
<protein>
    <submittedName>
        <fullName evidence="1">Uncharacterized protein</fullName>
    </submittedName>
</protein>